<dbReference type="SMART" id="SM00248">
    <property type="entry name" value="ANK"/>
    <property type="match status" value="4"/>
</dbReference>
<evidence type="ECO:0000313" key="3">
    <source>
        <dbReference type="Proteomes" id="UP000246702"/>
    </source>
</evidence>
<reference evidence="2 3" key="1">
    <citation type="submission" date="2016-12" db="EMBL/GenBank/DDBJ databases">
        <title>The genomes of Aspergillus section Nigri reveals drivers in fungal speciation.</title>
        <authorList>
            <consortium name="DOE Joint Genome Institute"/>
            <person name="Vesth T.C."/>
            <person name="Nybo J."/>
            <person name="Theobald S."/>
            <person name="Brandl J."/>
            <person name="Frisvad J.C."/>
            <person name="Nielsen K.F."/>
            <person name="Lyhne E.K."/>
            <person name="Kogle M.E."/>
            <person name="Kuo A."/>
            <person name="Riley R."/>
            <person name="Clum A."/>
            <person name="Nolan M."/>
            <person name="Lipzen A."/>
            <person name="Salamov A."/>
            <person name="Henrissat B."/>
            <person name="Wiebenga A."/>
            <person name="De Vries R.P."/>
            <person name="Grigoriev I.V."/>
            <person name="Mortensen U.H."/>
            <person name="Andersen M.R."/>
            <person name="Baker S.E."/>
        </authorList>
    </citation>
    <scope>NUCLEOTIDE SEQUENCE [LARGE SCALE GENOMIC DNA]</scope>
    <source>
        <strain evidence="2 3">CBS 115572</strain>
    </source>
</reference>
<dbReference type="Pfam" id="PF12796">
    <property type="entry name" value="Ank_2"/>
    <property type="match status" value="1"/>
</dbReference>
<keyword evidence="3" id="KW-1185">Reference proteome</keyword>
<dbReference type="SUPFAM" id="SSF48403">
    <property type="entry name" value="Ankyrin repeat"/>
    <property type="match status" value="1"/>
</dbReference>
<gene>
    <name evidence="2" type="ORF">BO94DRAFT_34615</name>
</gene>
<dbReference type="Gene3D" id="1.25.40.20">
    <property type="entry name" value="Ankyrin repeat-containing domain"/>
    <property type="match status" value="2"/>
</dbReference>
<protein>
    <submittedName>
        <fullName evidence="2">Ankyrin</fullName>
    </submittedName>
</protein>
<dbReference type="PANTHER" id="PTHR46224">
    <property type="entry name" value="ANKYRIN REPEAT FAMILY PROTEIN"/>
    <property type="match status" value="1"/>
</dbReference>
<dbReference type="PROSITE" id="PS50088">
    <property type="entry name" value="ANK_REPEAT"/>
    <property type="match status" value="3"/>
</dbReference>
<dbReference type="Proteomes" id="UP000246702">
    <property type="component" value="Unassembled WGS sequence"/>
</dbReference>
<keyword evidence="1" id="KW-0040">ANK repeat</keyword>
<proteinExistence type="predicted"/>
<dbReference type="InterPro" id="IPR036770">
    <property type="entry name" value="Ankyrin_rpt-contain_sf"/>
</dbReference>
<sequence>MRVPIEILRQIIQSAVDLVPILDLFQARLVNSFFDEEIITFFLDSPRSEEEGFCFPKSCRTNKAIKGRWTGFPDRLKRLYLYRKIRDHPRSPCTFTCWLQQVLDHHLGDAPLQQQKDELIAKVVDVTISGHYEPANMFSPERCESWMKDSRSGHWISMDLSIATILACSAIKRGDCAGLQTALQNGLETDRPCLRFGIMPLDVAARTGNRDIARTLVEHGCPMWYDVIWNSCCVVAVSAVARNKEALEVWVEHLYQEHPNSITPEWECRQAIEKLARRGDIEMMGFMMELIPTTQRNHIEALGEAISAGQFAAVQWLWTHLDTPIDANLGRRLLYHALDDCPPDQRLRMVQFLLEHGIDPNVRAQFYTPLQTAVAAGEVGIAKMLVQYGANVNQHPWDSRFSRQPPLMMAVRQRSPSLVRLLLENGADQAYTWKRKKYTVHHGVKQVRNVEKVLRELGWGEEEVKQDTGDYWLLREKLPGRRT</sequence>
<feature type="repeat" description="ANK" evidence="1">
    <location>
        <begin position="365"/>
        <end position="393"/>
    </location>
</feature>
<dbReference type="InterPro" id="IPR051616">
    <property type="entry name" value="Cul2-RING_E3_ligase_SR"/>
</dbReference>
<accession>A0A317WYW4</accession>
<dbReference type="STRING" id="1450535.A0A317WYW4"/>
<dbReference type="InterPro" id="IPR002110">
    <property type="entry name" value="Ankyrin_rpt"/>
</dbReference>
<dbReference type="RefSeq" id="XP_025468321.1">
    <property type="nucleotide sequence ID" value="XM_025607074.1"/>
</dbReference>
<evidence type="ECO:0000256" key="1">
    <source>
        <dbReference type="PROSITE-ProRule" id="PRU00023"/>
    </source>
</evidence>
<feature type="repeat" description="ANK" evidence="1">
    <location>
        <begin position="402"/>
        <end position="428"/>
    </location>
</feature>
<dbReference type="OrthoDB" id="444631at2759"/>
<organism evidence="2 3">
    <name type="scientific">Aspergillus sclerotioniger CBS 115572</name>
    <dbReference type="NCBI Taxonomy" id="1450535"/>
    <lineage>
        <taxon>Eukaryota</taxon>
        <taxon>Fungi</taxon>
        <taxon>Dikarya</taxon>
        <taxon>Ascomycota</taxon>
        <taxon>Pezizomycotina</taxon>
        <taxon>Eurotiomycetes</taxon>
        <taxon>Eurotiomycetidae</taxon>
        <taxon>Eurotiales</taxon>
        <taxon>Aspergillaceae</taxon>
        <taxon>Aspergillus</taxon>
        <taxon>Aspergillus subgen. Circumdati</taxon>
    </lineage>
</organism>
<comment type="caution">
    <text evidence="2">The sequence shown here is derived from an EMBL/GenBank/DDBJ whole genome shotgun (WGS) entry which is preliminary data.</text>
</comment>
<name>A0A317WYW4_9EURO</name>
<feature type="repeat" description="ANK" evidence="1">
    <location>
        <begin position="196"/>
        <end position="220"/>
    </location>
</feature>
<dbReference type="GeneID" id="37109217"/>
<dbReference type="EMBL" id="MSFK01000011">
    <property type="protein sequence ID" value="PWY89410.1"/>
    <property type="molecule type" value="Genomic_DNA"/>
</dbReference>
<evidence type="ECO:0000313" key="2">
    <source>
        <dbReference type="EMBL" id="PWY89410.1"/>
    </source>
</evidence>
<dbReference type="AlphaFoldDB" id="A0A317WYW4"/>
<dbReference type="PROSITE" id="PS50297">
    <property type="entry name" value="ANK_REP_REGION"/>
    <property type="match status" value="3"/>
</dbReference>